<accession>A0ABW8Z5D2</accession>
<organism evidence="2 3">
    <name type="scientific">Herbaspirillum rhizosphaerae</name>
    <dbReference type="NCBI Taxonomy" id="346179"/>
    <lineage>
        <taxon>Bacteria</taxon>
        <taxon>Pseudomonadati</taxon>
        <taxon>Pseudomonadota</taxon>
        <taxon>Betaproteobacteria</taxon>
        <taxon>Burkholderiales</taxon>
        <taxon>Oxalobacteraceae</taxon>
        <taxon>Herbaspirillum</taxon>
    </lineage>
</organism>
<evidence type="ECO:0000256" key="1">
    <source>
        <dbReference type="SAM" id="MobiDB-lite"/>
    </source>
</evidence>
<reference evidence="2 3" key="1">
    <citation type="journal article" date="2024" name="Chem. Sci.">
        <title>Discovery of megapolipeptins by genome mining of a Burkholderiales bacteria collection.</title>
        <authorList>
            <person name="Paulo B.S."/>
            <person name="Recchia M.J.J."/>
            <person name="Lee S."/>
            <person name="Fergusson C.H."/>
            <person name="Romanowski S.B."/>
            <person name="Hernandez A."/>
            <person name="Krull N."/>
            <person name="Liu D.Y."/>
            <person name="Cavanagh H."/>
            <person name="Bos A."/>
            <person name="Gray C.A."/>
            <person name="Murphy B.T."/>
            <person name="Linington R.G."/>
            <person name="Eustaquio A.S."/>
        </authorList>
    </citation>
    <scope>NUCLEOTIDE SEQUENCE [LARGE SCALE GENOMIC DNA]</scope>
    <source>
        <strain evidence="2 3">RL21-008-BIB-B</strain>
    </source>
</reference>
<gene>
    <name evidence="2" type="ORF">PQR63_04735</name>
</gene>
<protein>
    <submittedName>
        <fullName evidence="2">Uncharacterized protein</fullName>
    </submittedName>
</protein>
<comment type="caution">
    <text evidence="2">The sequence shown here is derived from an EMBL/GenBank/DDBJ whole genome shotgun (WGS) entry which is preliminary data.</text>
</comment>
<dbReference type="RefSeq" id="WP_408166065.1">
    <property type="nucleotide sequence ID" value="NZ_JAQQFR010000002.1"/>
</dbReference>
<sequence>MMRIIIPYSTTYPYRPLASDKKSRHQAGQNPKKNLATPKLPSRQLSFSQPPRNEPKLR</sequence>
<keyword evidence="3" id="KW-1185">Reference proteome</keyword>
<evidence type="ECO:0000313" key="3">
    <source>
        <dbReference type="Proteomes" id="UP001629214"/>
    </source>
</evidence>
<name>A0ABW8Z5D2_9BURK</name>
<dbReference type="EMBL" id="JAQQFR010000002">
    <property type="protein sequence ID" value="MFL9877670.1"/>
    <property type="molecule type" value="Genomic_DNA"/>
</dbReference>
<dbReference type="Proteomes" id="UP001629214">
    <property type="component" value="Unassembled WGS sequence"/>
</dbReference>
<feature type="region of interest" description="Disordered" evidence="1">
    <location>
        <begin position="13"/>
        <end position="58"/>
    </location>
</feature>
<evidence type="ECO:0000313" key="2">
    <source>
        <dbReference type="EMBL" id="MFL9877670.1"/>
    </source>
</evidence>
<proteinExistence type="predicted"/>